<dbReference type="Proteomes" id="UP000269115">
    <property type="component" value="Unassembled WGS sequence"/>
</dbReference>
<dbReference type="AlphaFoldDB" id="A0A9X8HHM1"/>
<accession>A0A9X8HHM1</accession>
<proteinExistence type="predicted"/>
<name>A0A9X8HHM1_PSEPU</name>
<dbReference type="EMBL" id="RJUR01000014">
    <property type="protein sequence ID" value="ROQ48913.1"/>
    <property type="molecule type" value="Genomic_DNA"/>
</dbReference>
<protein>
    <submittedName>
        <fullName evidence="1">Uncharacterized protein</fullName>
    </submittedName>
</protein>
<comment type="caution">
    <text evidence="1">The sequence shown here is derived from an EMBL/GenBank/DDBJ whole genome shotgun (WGS) entry which is preliminary data.</text>
</comment>
<reference evidence="1 2" key="1">
    <citation type="submission" date="2018-11" db="EMBL/GenBank/DDBJ databases">
        <title>Genomic analyses of the natural microbiome of Caenorhabditis elegans.</title>
        <authorList>
            <person name="Samuel B."/>
        </authorList>
    </citation>
    <scope>NUCLEOTIDE SEQUENCE [LARGE SCALE GENOMIC DNA]</scope>
    <source>
        <strain evidence="1 2">BIGb0473</strain>
    </source>
</reference>
<gene>
    <name evidence="1" type="ORF">EDF85_3216</name>
</gene>
<evidence type="ECO:0000313" key="2">
    <source>
        <dbReference type="Proteomes" id="UP000269115"/>
    </source>
</evidence>
<evidence type="ECO:0000313" key="1">
    <source>
        <dbReference type="EMBL" id="ROQ48913.1"/>
    </source>
</evidence>
<organism evidence="1 2">
    <name type="scientific">Pseudomonas putida</name>
    <name type="common">Arthrobacter siderocapsulatus</name>
    <dbReference type="NCBI Taxonomy" id="303"/>
    <lineage>
        <taxon>Bacteria</taxon>
        <taxon>Pseudomonadati</taxon>
        <taxon>Pseudomonadota</taxon>
        <taxon>Gammaproteobacteria</taxon>
        <taxon>Pseudomonadales</taxon>
        <taxon>Pseudomonadaceae</taxon>
        <taxon>Pseudomonas</taxon>
    </lineage>
</organism>
<sequence length="477" mass="53387">MSTLHDQAMTHIYQQVLQRLLECLTQGQRASLQLLIQRMLVAAGGIERIGDFKVMLAHGGGKDSSFALAFLRAAQLSIAARAPATFELRVVTARHVGMSTAVIENIERGYSALVLHDDLRVELLVLDDGGLQHFDALKPLSPRQQQVERFDTLVAGHLTAGQVRPMFCNRFYLALAELYRQGMGWEGGVDALINADPMPERKRYLAWGRRMMREAGLSSARPAHSHPGALLQGLGQLRRIYLNEVLGLPAEPLRQVPGPRRIPRFIDIADLLQDSQQGQSVLLLEFLRFRYDELALGFSQSACANPLLMAHLAGLRAQWVQGQDYALGIAEHLQQVKAQLRRKPVPAALQALAMETWQDRERHGQRRRLADDFALQGYNLNEEQLACLLFAPFVDRGRNLERFVQARHPGMQAALPYLHKALKGVPSPQPMVQWLEEISGLPLSTLQMLYQRESEAATGGRSLLARARDSDPGRLRH</sequence>